<keyword evidence="2" id="KW-0862">Zinc</keyword>
<dbReference type="PIRSF" id="PIRSF004976">
    <property type="entry name" value="ATPase_YdaO"/>
    <property type="match status" value="1"/>
</dbReference>
<dbReference type="PANTHER" id="PTHR11807">
    <property type="entry name" value="ATPASES OF THE PP SUPERFAMILY-RELATED"/>
    <property type="match status" value="1"/>
</dbReference>
<dbReference type="GO" id="GO:0002143">
    <property type="term" value="P:tRNA wobble position uridine thiolation"/>
    <property type="evidence" value="ECO:0007669"/>
    <property type="project" value="TreeGrafter"/>
</dbReference>
<keyword evidence="3" id="KW-0067">ATP-binding</keyword>
<keyword evidence="4" id="KW-1017">Isopeptide bond</keyword>
<dbReference type="GO" id="GO:0046872">
    <property type="term" value="F:metal ion binding"/>
    <property type="evidence" value="ECO:0007669"/>
    <property type="project" value="UniProtKB-KW"/>
</dbReference>
<dbReference type="PANTHER" id="PTHR11807:SF27">
    <property type="entry name" value="TRNA-5-METHYLURIDINE(54) 2-SULFURTRANSFERASE"/>
    <property type="match status" value="1"/>
</dbReference>
<sequence length="310" mass="36499">MPVVGRLIIKKQNHMKCSICKENAVINLKRHNLKLCEKHFKEHILHQTERVIKHFNMFKKNDNILLAVSGGKDSLGLWLILKELGFSVKALHIIMPFKEYSEKSLEKVKNCALKLNDEPIIIEANKYLEIDFFKALKIYKKPICSFCGKVKRYILSTYANKNSYNIISTGHNLDDETAFLLGNILHWHTEYLEKQNPVLESNKFMPKKVKPLIRITDEEMKLFAEISKIDYIEERCPYSKHAKSIFYKKILSEIEAYMPGTKAFFYLQYIENIKGMLFSKSSEELKECRICHYQTYNDDLCFLCRIKSKY</sequence>
<evidence type="ECO:0000259" key="6">
    <source>
        <dbReference type="Pfam" id="PF22082"/>
    </source>
</evidence>
<evidence type="ECO:0000256" key="1">
    <source>
        <dbReference type="ARBA" id="ARBA00022679"/>
    </source>
</evidence>
<feature type="binding site" evidence="2">
    <location>
        <position position="20"/>
    </location>
    <ligand>
        <name>Zn(2+)</name>
        <dbReference type="ChEBI" id="CHEBI:29105"/>
        <label>1</label>
    </ligand>
</feature>
<feature type="cross-link" description="Glycyl lysine isopeptide (Lys-Gly) (interchain with G-Cter in TtuB)" evidence="4">
    <location>
        <position position="243"/>
    </location>
</feature>
<feature type="cross-link" description="Glycyl lysine isopeptide (Lys-Gly) (interchain with G-Cter in TtuB)" evidence="4">
    <location>
        <position position="151"/>
    </location>
</feature>
<evidence type="ECO:0000259" key="5">
    <source>
        <dbReference type="Pfam" id="PF01171"/>
    </source>
</evidence>
<protein>
    <submittedName>
        <fullName evidence="7">Adenine nucleotide alpha hydrolase family protein</fullName>
    </submittedName>
</protein>
<dbReference type="GO" id="GO:0000049">
    <property type="term" value="F:tRNA binding"/>
    <property type="evidence" value="ECO:0007669"/>
    <property type="project" value="TreeGrafter"/>
</dbReference>
<feature type="binding site" evidence="2">
    <location>
        <position position="301"/>
    </location>
    <ligand>
        <name>Zn(2+)</name>
        <dbReference type="ChEBI" id="CHEBI:29105"/>
        <label>2</label>
    </ligand>
</feature>
<keyword evidence="7" id="KW-0378">Hydrolase</keyword>
<feature type="binding site" evidence="3">
    <location>
        <position position="170"/>
    </location>
    <ligand>
        <name>ATP</name>
        <dbReference type="ChEBI" id="CHEBI:30616"/>
    </ligand>
</feature>
<dbReference type="EMBL" id="DRUY01000091">
    <property type="protein sequence ID" value="HHI65442.1"/>
    <property type="molecule type" value="Genomic_DNA"/>
</dbReference>
<keyword evidence="3" id="KW-0547">Nucleotide-binding</keyword>
<evidence type="ECO:0000256" key="4">
    <source>
        <dbReference type="PIRSR" id="PIRSR004976-52"/>
    </source>
</evidence>
<keyword evidence="4" id="KW-0832">Ubl conjugation</keyword>
<evidence type="ECO:0000256" key="2">
    <source>
        <dbReference type="PIRSR" id="PIRSR004976-50"/>
    </source>
</evidence>
<evidence type="ECO:0000313" key="7">
    <source>
        <dbReference type="EMBL" id="HHI65442.1"/>
    </source>
</evidence>
<keyword evidence="2" id="KW-0479">Metal-binding</keyword>
<gene>
    <name evidence="7" type="ORF">ENL70_02690</name>
</gene>
<reference evidence="7" key="1">
    <citation type="journal article" date="2020" name="mSystems">
        <title>Genome- and Community-Level Interaction Insights into Carbon Utilization and Element Cycling Functions of Hydrothermarchaeota in Hydrothermal Sediment.</title>
        <authorList>
            <person name="Zhou Z."/>
            <person name="Liu Y."/>
            <person name="Xu W."/>
            <person name="Pan J."/>
            <person name="Luo Z.H."/>
            <person name="Li M."/>
        </authorList>
    </citation>
    <scope>NUCLEOTIDE SEQUENCE [LARGE SCALE GENOMIC DNA]</scope>
    <source>
        <strain evidence="7">SpSt-1019</strain>
    </source>
</reference>
<dbReference type="InterPro" id="IPR014729">
    <property type="entry name" value="Rossmann-like_a/b/a_fold"/>
</dbReference>
<dbReference type="InterPro" id="IPR035107">
    <property type="entry name" value="tRNA_thiolation_TtcA_Ctu1"/>
</dbReference>
<dbReference type="GO" id="GO:0002144">
    <property type="term" value="C:cytosolic tRNA wobble base thiouridylase complex"/>
    <property type="evidence" value="ECO:0007669"/>
    <property type="project" value="TreeGrafter"/>
</dbReference>
<feature type="binding site" evidence="2">
    <location>
        <position position="36"/>
    </location>
    <ligand>
        <name>Zn(2+)</name>
        <dbReference type="ChEBI" id="CHEBI:29105"/>
        <label>1</label>
    </ligand>
</feature>
<feature type="domain" description="2-thiouridine synthetase TtuA-like N-terminal LIM" evidence="6">
    <location>
        <begin position="16"/>
        <end position="40"/>
    </location>
</feature>
<dbReference type="Pfam" id="PF22082">
    <property type="entry name" value="TtuA_LIM_N"/>
    <property type="match status" value="1"/>
</dbReference>
<feature type="binding site" evidence="2">
    <location>
        <position position="17"/>
    </location>
    <ligand>
        <name>Zn(2+)</name>
        <dbReference type="ChEBI" id="CHEBI:29105"/>
        <label>1</label>
    </ligand>
</feature>
<feature type="cross-link" description="Glycyl lysine isopeptide (Lys-Gly) (interchain with G-Cter in TtuB)" evidence="4">
    <location>
        <position position="240"/>
    </location>
</feature>
<dbReference type="InterPro" id="IPR054306">
    <property type="entry name" value="TtuA-like_LIM_N"/>
</dbReference>
<feature type="domain" description="tRNA(Ile)-lysidine/2-thiocytidine synthase N-terminal" evidence="5">
    <location>
        <begin position="64"/>
        <end position="234"/>
    </location>
</feature>
<dbReference type="SUPFAM" id="SSF52402">
    <property type="entry name" value="Adenine nucleotide alpha hydrolases-like"/>
    <property type="match status" value="1"/>
</dbReference>
<name>A0A7C5KEP5_9BACT</name>
<evidence type="ECO:0000256" key="3">
    <source>
        <dbReference type="PIRSR" id="PIRSR004976-51"/>
    </source>
</evidence>
<keyword evidence="1" id="KW-0808">Transferase</keyword>
<feature type="binding site" evidence="2">
    <location>
        <position position="304"/>
    </location>
    <ligand>
        <name>Zn(2+)</name>
        <dbReference type="ChEBI" id="CHEBI:29105"/>
        <label>2</label>
    </ligand>
</feature>
<feature type="binding site" evidence="3">
    <location>
        <position position="175"/>
    </location>
    <ligand>
        <name>ATP</name>
        <dbReference type="ChEBI" id="CHEBI:30616"/>
    </ligand>
</feature>
<feature type="binding site" evidence="2">
    <location>
        <position position="288"/>
    </location>
    <ligand>
        <name>Zn(2+)</name>
        <dbReference type="ChEBI" id="CHEBI:29105"/>
        <label>2</label>
    </ligand>
</feature>
<dbReference type="AlphaFoldDB" id="A0A7C5KEP5"/>
<dbReference type="GO" id="GO:0005524">
    <property type="term" value="F:ATP binding"/>
    <property type="evidence" value="ECO:0007669"/>
    <property type="project" value="UniProtKB-KW"/>
</dbReference>
<comment type="caution">
    <text evidence="7">The sequence shown here is derived from an EMBL/GenBank/DDBJ whole genome shotgun (WGS) entry which is preliminary data.</text>
</comment>
<proteinExistence type="predicted"/>
<dbReference type="Pfam" id="PF01171">
    <property type="entry name" value="ATP_bind_3"/>
    <property type="match status" value="1"/>
</dbReference>
<feature type="binding site" evidence="3">
    <location>
        <position position="73"/>
    </location>
    <ligand>
        <name>ATP</name>
        <dbReference type="ChEBI" id="CHEBI:30616"/>
    </ligand>
</feature>
<accession>A0A7C5KEP5</accession>
<feature type="binding site" evidence="3">
    <location>
        <position position="93"/>
    </location>
    <ligand>
        <name>ATP</name>
        <dbReference type="ChEBI" id="CHEBI:30616"/>
    </ligand>
</feature>
<organism evidence="7">
    <name type="scientific">Thermodesulfobium narugense</name>
    <dbReference type="NCBI Taxonomy" id="184064"/>
    <lineage>
        <taxon>Bacteria</taxon>
        <taxon>Pseudomonadati</taxon>
        <taxon>Thermodesulfobiota</taxon>
        <taxon>Thermodesulfobiia</taxon>
        <taxon>Thermodesulfobiales</taxon>
        <taxon>Thermodesulfobiaceae</taxon>
        <taxon>Thermodesulfobium</taxon>
    </lineage>
</organism>
<dbReference type="Gene3D" id="3.40.50.620">
    <property type="entry name" value="HUPs"/>
    <property type="match status" value="1"/>
</dbReference>
<feature type="binding site" evidence="2">
    <location>
        <position position="39"/>
    </location>
    <ligand>
        <name>Zn(2+)</name>
        <dbReference type="ChEBI" id="CHEBI:29105"/>
        <label>1</label>
    </ligand>
</feature>
<dbReference type="GO" id="GO:0016787">
    <property type="term" value="F:hydrolase activity"/>
    <property type="evidence" value="ECO:0007669"/>
    <property type="project" value="UniProtKB-KW"/>
</dbReference>
<dbReference type="GO" id="GO:0016740">
    <property type="term" value="F:transferase activity"/>
    <property type="evidence" value="ECO:0007669"/>
    <property type="project" value="UniProtKB-KW"/>
</dbReference>
<feature type="binding site" evidence="2">
    <location>
        <position position="291"/>
    </location>
    <ligand>
        <name>Zn(2+)</name>
        <dbReference type="ChEBI" id="CHEBI:29105"/>
        <label>2</label>
    </ligand>
</feature>
<dbReference type="InterPro" id="IPR011063">
    <property type="entry name" value="TilS/TtcA_N"/>
</dbReference>
<feature type="binding site" evidence="3">
    <location>
        <begin position="67"/>
        <end position="69"/>
    </location>
    <ligand>
        <name>ATP</name>
        <dbReference type="ChEBI" id="CHEBI:30616"/>
    </ligand>
</feature>